<evidence type="ECO:0000256" key="9">
    <source>
        <dbReference type="ARBA" id="ARBA00023065"/>
    </source>
</evidence>
<evidence type="ECO:0000256" key="3">
    <source>
        <dbReference type="ARBA" id="ARBA00022475"/>
    </source>
</evidence>
<dbReference type="RefSeq" id="WP_076660712.1">
    <property type="nucleotide sequence ID" value="NZ_FTPR01000003.1"/>
</dbReference>
<keyword evidence="9 14" id="KW-0406">Ion transport</keyword>
<reference evidence="16" key="1">
    <citation type="submission" date="2017-01" db="EMBL/GenBank/DDBJ databases">
        <authorList>
            <person name="Varghese N."/>
            <person name="Submissions S."/>
        </authorList>
    </citation>
    <scope>NUCLEOTIDE SEQUENCE [LARGE SCALE GENOMIC DNA]</scope>
    <source>
        <strain evidence="16">DSM 29591</strain>
    </source>
</reference>
<evidence type="ECO:0000256" key="1">
    <source>
        <dbReference type="ARBA" id="ARBA00004651"/>
    </source>
</evidence>
<comment type="similarity">
    <text evidence="12 14">Belongs to the fluoride channel Fluc/FEX (TC 1.A.43) family.</text>
</comment>
<keyword evidence="10 14" id="KW-0472">Membrane</keyword>
<keyword evidence="2 14" id="KW-0813">Transport</keyword>
<feature type="transmembrane region" description="Helical" evidence="14">
    <location>
        <begin position="93"/>
        <end position="114"/>
    </location>
</feature>
<gene>
    <name evidence="14" type="primary">fluC</name>
    <name evidence="14" type="synonym">crcB</name>
    <name evidence="15" type="ORF">SAMN05421665_2989</name>
</gene>
<dbReference type="AlphaFoldDB" id="A0A1R3XGG6"/>
<dbReference type="GO" id="GO:0140114">
    <property type="term" value="P:cellular detoxification of fluoride"/>
    <property type="evidence" value="ECO:0007669"/>
    <property type="project" value="UniProtKB-UniRule"/>
</dbReference>
<evidence type="ECO:0000256" key="8">
    <source>
        <dbReference type="ARBA" id="ARBA00023053"/>
    </source>
</evidence>
<dbReference type="GO" id="GO:0062054">
    <property type="term" value="F:fluoride channel activity"/>
    <property type="evidence" value="ECO:0007669"/>
    <property type="project" value="UniProtKB-UniRule"/>
</dbReference>
<keyword evidence="8 14" id="KW-0915">Sodium</keyword>
<comment type="catalytic activity">
    <reaction evidence="13">
        <text>fluoride(in) = fluoride(out)</text>
        <dbReference type="Rhea" id="RHEA:76159"/>
        <dbReference type="ChEBI" id="CHEBI:17051"/>
    </reaction>
    <physiologicalReaction direction="left-to-right" evidence="13">
        <dbReference type="Rhea" id="RHEA:76160"/>
    </physiologicalReaction>
</comment>
<feature type="binding site" evidence="14">
    <location>
        <position position="71"/>
    </location>
    <ligand>
        <name>Na(+)</name>
        <dbReference type="ChEBI" id="CHEBI:29101"/>
        <note>structural</note>
    </ligand>
</feature>
<evidence type="ECO:0000256" key="13">
    <source>
        <dbReference type="ARBA" id="ARBA00035585"/>
    </source>
</evidence>
<dbReference type="OrthoDB" id="9806299at2"/>
<dbReference type="GO" id="GO:0005886">
    <property type="term" value="C:plasma membrane"/>
    <property type="evidence" value="ECO:0007669"/>
    <property type="project" value="UniProtKB-SubCell"/>
</dbReference>
<keyword evidence="7 14" id="KW-1133">Transmembrane helix</keyword>
<evidence type="ECO:0000313" key="16">
    <source>
        <dbReference type="Proteomes" id="UP000186997"/>
    </source>
</evidence>
<keyword evidence="5 14" id="KW-0812">Transmembrane</keyword>
<evidence type="ECO:0000256" key="7">
    <source>
        <dbReference type="ARBA" id="ARBA00022989"/>
    </source>
</evidence>
<dbReference type="HAMAP" id="MF_00454">
    <property type="entry name" value="FluC"/>
    <property type="match status" value="1"/>
</dbReference>
<evidence type="ECO:0000256" key="10">
    <source>
        <dbReference type="ARBA" id="ARBA00023136"/>
    </source>
</evidence>
<keyword evidence="6 14" id="KW-0479">Metal-binding</keyword>
<evidence type="ECO:0000256" key="5">
    <source>
        <dbReference type="ARBA" id="ARBA00022692"/>
    </source>
</evidence>
<dbReference type="PANTHER" id="PTHR28259">
    <property type="entry name" value="FLUORIDE EXPORT PROTEIN 1-RELATED"/>
    <property type="match status" value="1"/>
</dbReference>
<dbReference type="STRING" id="287098.SAMN05421665_2989"/>
<evidence type="ECO:0000256" key="4">
    <source>
        <dbReference type="ARBA" id="ARBA00022519"/>
    </source>
</evidence>
<keyword evidence="11 14" id="KW-0407">Ion channel</keyword>
<keyword evidence="16" id="KW-1185">Reference proteome</keyword>
<keyword evidence="4" id="KW-0997">Cell inner membrane</keyword>
<dbReference type="PANTHER" id="PTHR28259:SF18">
    <property type="entry name" value="FLUORIDE-SPECIFIC ION CHANNEL FLUC"/>
    <property type="match status" value="1"/>
</dbReference>
<feature type="transmembrane region" description="Helical" evidence="14">
    <location>
        <begin position="58"/>
        <end position="81"/>
    </location>
</feature>
<evidence type="ECO:0000256" key="12">
    <source>
        <dbReference type="ARBA" id="ARBA00035120"/>
    </source>
</evidence>
<evidence type="ECO:0000256" key="6">
    <source>
        <dbReference type="ARBA" id="ARBA00022723"/>
    </source>
</evidence>
<evidence type="ECO:0000256" key="14">
    <source>
        <dbReference type="HAMAP-Rule" id="MF_00454"/>
    </source>
</evidence>
<organism evidence="15 16">
    <name type="scientific">Yoonia rosea</name>
    <dbReference type="NCBI Taxonomy" id="287098"/>
    <lineage>
        <taxon>Bacteria</taxon>
        <taxon>Pseudomonadati</taxon>
        <taxon>Pseudomonadota</taxon>
        <taxon>Alphaproteobacteria</taxon>
        <taxon>Rhodobacterales</taxon>
        <taxon>Paracoccaceae</taxon>
        <taxon>Yoonia</taxon>
    </lineage>
</organism>
<name>A0A1R3XGG6_9RHOB</name>
<sequence>MMTPVISVALGGAIGSVLRYVVGLTVAFPLGTLTVNVVGSFAIGMIWVHLADRGLQHWLPFVMTGLLGGFTTFSAFTLDALRLFEEGRFTTAGVYIAGSVILSLMACGLGLWLAKGMTT</sequence>
<comment type="function">
    <text evidence="14">Fluoride-specific ion channel. Important for reducing fluoride concentration in the cell, thus reducing its toxicity.</text>
</comment>
<evidence type="ECO:0000313" key="15">
    <source>
        <dbReference type="EMBL" id="SIT90107.1"/>
    </source>
</evidence>
<feature type="binding site" evidence="14">
    <location>
        <position position="68"/>
    </location>
    <ligand>
        <name>Na(+)</name>
        <dbReference type="ChEBI" id="CHEBI:29101"/>
        <note>structural</note>
    </ligand>
</feature>
<feature type="transmembrane region" description="Helical" evidence="14">
    <location>
        <begin position="33"/>
        <end position="51"/>
    </location>
</feature>
<comment type="activity regulation">
    <text evidence="14">Na(+) is not transported, but it plays an essential structural role and its presence is essential for fluoride channel function.</text>
</comment>
<evidence type="ECO:0000256" key="11">
    <source>
        <dbReference type="ARBA" id="ARBA00023303"/>
    </source>
</evidence>
<dbReference type="InterPro" id="IPR003691">
    <property type="entry name" value="FluC"/>
</dbReference>
<proteinExistence type="inferred from homology"/>
<protein>
    <recommendedName>
        <fullName evidence="14">Fluoride-specific ion channel FluC</fullName>
    </recommendedName>
</protein>
<dbReference type="Pfam" id="PF02537">
    <property type="entry name" value="CRCB"/>
    <property type="match status" value="1"/>
</dbReference>
<accession>A0A1R3XGG6</accession>
<dbReference type="Proteomes" id="UP000186997">
    <property type="component" value="Unassembled WGS sequence"/>
</dbReference>
<evidence type="ECO:0000256" key="2">
    <source>
        <dbReference type="ARBA" id="ARBA00022448"/>
    </source>
</evidence>
<keyword evidence="3 14" id="KW-1003">Cell membrane</keyword>
<dbReference type="EMBL" id="FTPR01000003">
    <property type="protein sequence ID" value="SIT90107.1"/>
    <property type="molecule type" value="Genomic_DNA"/>
</dbReference>
<comment type="subcellular location">
    <subcellularLocation>
        <location evidence="1 14">Cell membrane</location>
        <topology evidence="1 14">Multi-pass membrane protein</topology>
    </subcellularLocation>
</comment>
<dbReference type="GO" id="GO:0046872">
    <property type="term" value="F:metal ion binding"/>
    <property type="evidence" value="ECO:0007669"/>
    <property type="project" value="UniProtKB-KW"/>
</dbReference>